<accession>A0A146K5S8</accession>
<sequence>KIHSNYIKQKCKVFRLKNLMKTRRNHKYDENIVYQSNQLQNLKLGQNIKTVEATQIQYVDELYFKDCYQLKSCNMKLRSIPTRCFENCYHLKYINLNHAKDFQSNSFKNCSSLVKIEAKNVEIIHPCALIGCVSLERLYVPKCLSFNLQYIISSINLEHITLHRMNNVSALQKQEFFVRRKGDMCCFTRKTSIFDNFDFHNPVPYTYIEARTTKNTLFYSPSKFPAVECQVVICPSVTVLKKRILNSQLQFQIARNLTHVQD</sequence>
<gene>
    <name evidence="1" type="ORF">TPC1_17733</name>
</gene>
<feature type="non-terminal residue" evidence="1">
    <location>
        <position position="262"/>
    </location>
</feature>
<name>A0A146K5S8_9EUKA</name>
<dbReference type="InterPro" id="IPR032675">
    <property type="entry name" value="LRR_dom_sf"/>
</dbReference>
<dbReference type="Pfam" id="PF13306">
    <property type="entry name" value="LRR_5"/>
    <property type="match status" value="1"/>
</dbReference>
<dbReference type="AlphaFoldDB" id="A0A146K5S8"/>
<dbReference type="EMBL" id="GDID01005757">
    <property type="protein sequence ID" value="JAP90849.1"/>
    <property type="molecule type" value="Transcribed_RNA"/>
</dbReference>
<organism evidence="1">
    <name type="scientific">Trepomonas sp. PC1</name>
    <dbReference type="NCBI Taxonomy" id="1076344"/>
    <lineage>
        <taxon>Eukaryota</taxon>
        <taxon>Metamonada</taxon>
        <taxon>Diplomonadida</taxon>
        <taxon>Hexamitidae</taxon>
        <taxon>Hexamitinae</taxon>
        <taxon>Trepomonas</taxon>
    </lineage>
</organism>
<dbReference type="Gene3D" id="3.80.10.10">
    <property type="entry name" value="Ribonuclease Inhibitor"/>
    <property type="match status" value="1"/>
</dbReference>
<evidence type="ECO:0000313" key="1">
    <source>
        <dbReference type="EMBL" id="JAP90849.1"/>
    </source>
</evidence>
<proteinExistence type="predicted"/>
<feature type="non-terminal residue" evidence="1">
    <location>
        <position position="1"/>
    </location>
</feature>
<reference evidence="1" key="1">
    <citation type="submission" date="2015-07" db="EMBL/GenBank/DDBJ databases">
        <title>Adaptation to a free-living lifestyle via gene acquisitions in the diplomonad Trepomonas sp. PC1.</title>
        <authorList>
            <person name="Xu F."/>
            <person name="Jerlstrom-Hultqvist J."/>
            <person name="Kolisko M."/>
            <person name="Simpson A.G.B."/>
            <person name="Roger A.J."/>
            <person name="Svard S.G."/>
            <person name="Andersson J.O."/>
        </authorList>
    </citation>
    <scope>NUCLEOTIDE SEQUENCE</scope>
    <source>
        <strain evidence="1">PC1</strain>
    </source>
</reference>
<dbReference type="InterPro" id="IPR026906">
    <property type="entry name" value="LRR_5"/>
</dbReference>
<protein>
    <submittedName>
        <fullName evidence="1">Leucine rich repeats-containing protein</fullName>
    </submittedName>
</protein>
<dbReference type="SUPFAM" id="SSF52058">
    <property type="entry name" value="L domain-like"/>
    <property type="match status" value="1"/>
</dbReference>